<reference evidence="1" key="3">
    <citation type="submission" date="2018-07" db="EMBL/GenBank/DDBJ databases">
        <title>Protection against atopic dermatitis through acquisition of Staphylococcus quorum-sensing agr mutations in the skin.</title>
        <authorList>
            <person name="Nakamura Y."/>
            <person name="Takahashi H."/>
            <person name="Takaya A."/>
            <person name="Inoue Y."/>
            <person name="Katayama Y."/>
            <person name="Kusuya Y."/>
            <person name="Shoji T."/>
            <person name="Takada S."/>
            <person name="Nakagawa S."/>
            <person name="Oguma R."/>
            <person name="Ozawa N."/>
            <person name="Yamaide F."/>
            <person name="Suzuki S."/>
            <person name="Villaruz A."/>
            <person name="Otto M."/>
            <person name="Matsue H."/>
            <person name="Nunez G."/>
            <person name="Shimojo N."/>
        </authorList>
    </citation>
    <scope>NUCLEOTIDE SEQUENCE</scope>
    <source>
        <strain evidence="1">M1K003</strain>
    </source>
</reference>
<evidence type="ECO:0000313" key="4">
    <source>
        <dbReference type="Proteomes" id="UP000265645"/>
    </source>
</evidence>
<gene>
    <name evidence="1" type="ORF">M1K003_0686</name>
    <name evidence="2" type="ORF">SAMEA1531725_02660</name>
</gene>
<name>A0A9P3DLA3_STAAU</name>
<comment type="caution">
    <text evidence="1">The sequence shown here is derived from an EMBL/GenBank/DDBJ whole genome shotgun (WGS) entry which is preliminary data.</text>
</comment>
<evidence type="ECO:0000313" key="1">
    <source>
        <dbReference type="EMBL" id="GBV19713.1"/>
    </source>
</evidence>
<reference evidence="4" key="1">
    <citation type="submission" date="2017-08" db="EMBL/GenBank/DDBJ databases">
        <title>Protection against atopic dermatitis through acquisition of Staphylococcus quorum-sensing agr mutations in the skin.</title>
        <authorList>
            <person name="Nakamura Y."/>
            <person name="Takahashi H."/>
            <person name="Takaya A."/>
            <person name="Inoue Y."/>
            <person name="Katayama Y."/>
            <person name="Kusuya Y."/>
            <person name="Shoji T."/>
            <person name="Takada S."/>
            <person name="Nakagawa S."/>
            <person name="Oguma R."/>
            <person name="Ozawa N."/>
            <person name="Yamaide F."/>
            <person name="Suzuki S."/>
            <person name="Villaruz A."/>
            <person name="Otto M."/>
            <person name="Matsue H."/>
            <person name="Nunez G."/>
            <person name="Shimojo N."/>
        </authorList>
    </citation>
    <scope>NUCLEOTIDE SEQUENCE [LARGE SCALE GENOMIC DNA]</scope>
    <source>
        <strain evidence="4">M1K003</strain>
    </source>
</reference>
<organism evidence="1 4">
    <name type="scientific">Staphylococcus aureus</name>
    <dbReference type="NCBI Taxonomy" id="1280"/>
    <lineage>
        <taxon>Bacteria</taxon>
        <taxon>Bacillati</taxon>
        <taxon>Bacillota</taxon>
        <taxon>Bacilli</taxon>
        <taxon>Bacillales</taxon>
        <taxon>Staphylococcaceae</taxon>
        <taxon>Staphylococcus</taxon>
    </lineage>
</organism>
<dbReference type="EMBL" id="BDVT01000002">
    <property type="protein sequence ID" value="GBV19713.1"/>
    <property type="molecule type" value="Genomic_DNA"/>
</dbReference>
<reference evidence="2 3" key="2">
    <citation type="submission" date="2018-06" db="EMBL/GenBank/DDBJ databases">
        <authorList>
            <consortium name="Pathogen Informatics"/>
            <person name="Doyle S."/>
        </authorList>
    </citation>
    <scope>NUCLEOTIDE SEQUENCE [LARGE SCALE GENOMIC DNA]</scope>
    <source>
        <strain evidence="2 3">EOE173</strain>
    </source>
</reference>
<accession>A0A9P3DLA3</accession>
<dbReference type="EMBL" id="UELG01000025">
    <property type="protein sequence ID" value="SRZ67941.1"/>
    <property type="molecule type" value="Genomic_DNA"/>
</dbReference>
<dbReference type="AlphaFoldDB" id="A0A9P3DLA3"/>
<protein>
    <submittedName>
        <fullName evidence="1">Uncharacterized protein</fullName>
    </submittedName>
</protein>
<dbReference type="Proteomes" id="UP000250286">
    <property type="component" value="Unassembled WGS sequence"/>
</dbReference>
<evidence type="ECO:0000313" key="2">
    <source>
        <dbReference type="EMBL" id="SRZ67941.1"/>
    </source>
</evidence>
<sequence>MQSIFSFMLEVIHLKTVLVSSYKNNLLIEVTLIKTEYTYNKSDSDISFR</sequence>
<dbReference type="Proteomes" id="UP000265645">
    <property type="component" value="Unassembled WGS sequence"/>
</dbReference>
<proteinExistence type="predicted"/>
<evidence type="ECO:0000313" key="3">
    <source>
        <dbReference type="Proteomes" id="UP000250286"/>
    </source>
</evidence>